<dbReference type="FunFam" id="3.40.50.720:FF:000143">
    <property type="entry name" value="Fatty acyl-CoA reductase"/>
    <property type="match status" value="1"/>
</dbReference>
<evidence type="ECO:0000256" key="10">
    <source>
        <dbReference type="RuleBase" id="RU363097"/>
    </source>
</evidence>
<dbReference type="InterPro" id="IPR013120">
    <property type="entry name" value="FAR_NAD-bd"/>
</dbReference>
<evidence type="ECO:0000256" key="3">
    <source>
        <dbReference type="ARBA" id="ARBA00022516"/>
    </source>
</evidence>
<evidence type="ECO:0000256" key="4">
    <source>
        <dbReference type="ARBA" id="ARBA00022692"/>
    </source>
</evidence>
<dbReference type="GO" id="GO:0005777">
    <property type="term" value="C:peroxisome"/>
    <property type="evidence" value="ECO:0007669"/>
    <property type="project" value="TreeGrafter"/>
</dbReference>
<evidence type="ECO:0000259" key="11">
    <source>
        <dbReference type="Pfam" id="PF03015"/>
    </source>
</evidence>
<keyword evidence="6 10" id="KW-1133">Transmembrane helix</keyword>
<evidence type="ECO:0000256" key="6">
    <source>
        <dbReference type="ARBA" id="ARBA00022989"/>
    </source>
</evidence>
<evidence type="ECO:0000256" key="8">
    <source>
        <dbReference type="ARBA" id="ARBA00023136"/>
    </source>
</evidence>
<dbReference type="PANTHER" id="PTHR11011:SF118">
    <property type="entry name" value="FATTY ACYL-COA REDUCTASE"/>
    <property type="match status" value="1"/>
</dbReference>
<evidence type="ECO:0000256" key="7">
    <source>
        <dbReference type="ARBA" id="ARBA00023098"/>
    </source>
</evidence>
<reference evidence="13" key="1">
    <citation type="submission" date="2016-08" db="EMBL/GenBank/DDBJ databases">
        <title>Transcriptome of the diamond-back moth (Plutella xylostella).</title>
        <authorList>
            <person name="He P."/>
        </authorList>
    </citation>
    <scope>NUCLEOTIDE SEQUENCE</scope>
    <source>
        <strain evidence="13">Lab strain</strain>
        <tissue evidence="13">Multi</tissue>
    </source>
</reference>
<feature type="transmembrane region" description="Helical" evidence="10">
    <location>
        <begin position="632"/>
        <end position="654"/>
    </location>
</feature>
<evidence type="ECO:0000256" key="1">
    <source>
        <dbReference type="ARBA" id="ARBA00004141"/>
    </source>
</evidence>
<keyword evidence="7 10" id="KW-0443">Lipid metabolism</keyword>
<dbReference type="GO" id="GO:0016020">
    <property type="term" value="C:membrane"/>
    <property type="evidence" value="ECO:0007669"/>
    <property type="project" value="UniProtKB-SubCell"/>
</dbReference>
<comment type="subcellular location">
    <subcellularLocation>
        <location evidence="1">Membrane</location>
        <topology evidence="1">Multi-pass membrane protein</topology>
    </subcellularLocation>
</comment>
<dbReference type="InterPro" id="IPR033640">
    <property type="entry name" value="FAR_C"/>
</dbReference>
<dbReference type="PANTHER" id="PTHR11011">
    <property type="entry name" value="MALE STERILITY PROTEIN 2-RELATED"/>
    <property type="match status" value="1"/>
</dbReference>
<organism evidence="13">
    <name type="scientific">Plutella xylostella</name>
    <name type="common">Diamondback moth</name>
    <name type="synonym">Plutella maculipennis</name>
    <dbReference type="NCBI Taxonomy" id="51655"/>
    <lineage>
        <taxon>Eukaryota</taxon>
        <taxon>Metazoa</taxon>
        <taxon>Ecdysozoa</taxon>
        <taxon>Arthropoda</taxon>
        <taxon>Hexapoda</taxon>
        <taxon>Insecta</taxon>
        <taxon>Pterygota</taxon>
        <taxon>Neoptera</taxon>
        <taxon>Endopterygota</taxon>
        <taxon>Lepidoptera</taxon>
        <taxon>Glossata</taxon>
        <taxon>Ditrysia</taxon>
        <taxon>Yponomeutoidea</taxon>
        <taxon>Plutellidae</taxon>
        <taxon>Plutella</taxon>
    </lineage>
</organism>
<sequence length="662" mass="74561">MAPSVSVAHYYAGKNVFITGSTGFMGKVLVEKLLRSCPDIGNIYLLLRPKKGQNSKERLDDFINNRVFDRLHSEAPHQLSKLRLVAGDILQAGLAASAEDVAELMRETHVLFHCAACVRFDQSIRDAVRLNTGGTQKILSLAEKMENLEVFVHVSTAYCRCELDTLEERLYGSKHQPRHVMDTVEWMDDELLRHLEPKIIDPQPNTYAYTKSLTEELVSQYEGKFPIAIARPSIVTASFKEPIPGWVDNLNGPTGLLVGAGKGVIRTMHCNADYKADVIPVDLVVNGCILLAATTAIDNNWRCHLVVIATMRGGKVTLHLTVQTPTSNLCRYSPQDGITSHNTPTNLVNSCVLLTYTTAIDKWRHQSQHCIADYKADVIPVDLVVNGCILGPECEFFHLSRSEIENADLYGAELVQLLTARALLAATTAVDNHNTQTNLTKNDVISVDLVVNGYVLLACTTAIDQPKEIQVCNISESGLNPLTWGRAIDMGRKHVKDYPFSVCLWYPGGSCKSSWLQHQLALFFTHLLPAYFIDLILYLTGNKTFMVKIQKKVSMGLDVLQYYTTKEWDFKNDNFLALRKKVSKEDDEVFYTDIKQINWDLYIRDYIKGAREFCCKEPPATLPQARRLSRQLYYLDLVTKIMFAAFAVYFVFYYGKMLLSVM</sequence>
<protein>
    <recommendedName>
        <fullName evidence="10">Fatty acyl-CoA reductase</fullName>
        <ecNumber evidence="10">1.2.1.84</ecNumber>
    </recommendedName>
</protein>
<comment type="function">
    <text evidence="10">Catalyzes the reduction of fatty acyl-CoA to fatty alcohols.</text>
</comment>
<dbReference type="Pfam" id="PF03015">
    <property type="entry name" value="Sterile"/>
    <property type="match status" value="1"/>
</dbReference>
<dbReference type="Pfam" id="PF07993">
    <property type="entry name" value="NAD_binding_4"/>
    <property type="match status" value="1"/>
</dbReference>
<keyword evidence="5 10" id="KW-0521">NADP</keyword>
<dbReference type="GO" id="GO:0035336">
    <property type="term" value="P:long-chain fatty-acyl-CoA metabolic process"/>
    <property type="evidence" value="ECO:0007669"/>
    <property type="project" value="TreeGrafter"/>
</dbReference>
<feature type="domain" description="Fatty acyl-CoA reductase C-terminal" evidence="11">
    <location>
        <begin position="526"/>
        <end position="617"/>
    </location>
</feature>
<dbReference type="GO" id="GO:0080019">
    <property type="term" value="F:alcohol-forming very long-chain fatty acyl-CoA reductase activity"/>
    <property type="evidence" value="ECO:0007669"/>
    <property type="project" value="InterPro"/>
</dbReference>
<evidence type="ECO:0000256" key="9">
    <source>
        <dbReference type="ARBA" id="ARBA00052530"/>
    </source>
</evidence>
<evidence type="ECO:0000256" key="2">
    <source>
        <dbReference type="ARBA" id="ARBA00005928"/>
    </source>
</evidence>
<dbReference type="EC" id="1.2.1.84" evidence="10"/>
<dbReference type="InterPro" id="IPR036291">
    <property type="entry name" value="NAD(P)-bd_dom_sf"/>
</dbReference>
<feature type="domain" description="Thioester reductase (TE)" evidence="12">
    <location>
        <begin position="18"/>
        <end position="286"/>
    </location>
</feature>
<proteinExistence type="evidence at transcript level"/>
<dbReference type="CDD" id="cd05236">
    <property type="entry name" value="FAR-N_SDR_e"/>
    <property type="match status" value="1"/>
</dbReference>
<evidence type="ECO:0000256" key="5">
    <source>
        <dbReference type="ARBA" id="ARBA00022857"/>
    </source>
</evidence>
<dbReference type="AlphaFoldDB" id="A0A1L8D6G7"/>
<keyword evidence="10" id="KW-0560">Oxidoreductase</keyword>
<keyword evidence="8 10" id="KW-0472">Membrane</keyword>
<feature type="transmembrane region" description="Helical" evidence="10">
    <location>
        <begin position="520"/>
        <end position="541"/>
    </location>
</feature>
<dbReference type="GO" id="GO:0102965">
    <property type="term" value="F:alcohol-forming long-chain fatty acyl-CoA reductase activity"/>
    <property type="evidence" value="ECO:0007669"/>
    <property type="project" value="UniProtKB-EC"/>
</dbReference>
<dbReference type="Gene3D" id="3.40.50.720">
    <property type="entry name" value="NAD(P)-binding Rossmann-like Domain"/>
    <property type="match status" value="1"/>
</dbReference>
<keyword evidence="3 10" id="KW-0444">Lipid biosynthesis</keyword>
<dbReference type="CDD" id="cd09071">
    <property type="entry name" value="FAR_C"/>
    <property type="match status" value="1"/>
</dbReference>
<comment type="similarity">
    <text evidence="2 10">Belongs to the fatty acyl-CoA reductase family.</text>
</comment>
<dbReference type="InterPro" id="IPR026055">
    <property type="entry name" value="FAR"/>
</dbReference>
<keyword evidence="4 10" id="KW-0812">Transmembrane</keyword>
<evidence type="ECO:0000313" key="13">
    <source>
        <dbReference type="EMBL" id="JAV01985.1"/>
    </source>
</evidence>
<comment type="catalytic activity">
    <reaction evidence="9 10">
        <text>a long-chain fatty acyl-CoA + 2 NADPH + 2 H(+) = a long-chain primary fatty alcohol + 2 NADP(+) + CoA</text>
        <dbReference type="Rhea" id="RHEA:52716"/>
        <dbReference type="ChEBI" id="CHEBI:15378"/>
        <dbReference type="ChEBI" id="CHEBI:57287"/>
        <dbReference type="ChEBI" id="CHEBI:57783"/>
        <dbReference type="ChEBI" id="CHEBI:58349"/>
        <dbReference type="ChEBI" id="CHEBI:77396"/>
        <dbReference type="ChEBI" id="CHEBI:83139"/>
        <dbReference type="EC" id="1.2.1.84"/>
    </reaction>
</comment>
<name>A0A1L8D6G7_PLUXY</name>
<dbReference type="EMBL" id="GEYN01000144">
    <property type="protein sequence ID" value="JAV01985.1"/>
    <property type="molecule type" value="mRNA"/>
</dbReference>
<evidence type="ECO:0000259" key="12">
    <source>
        <dbReference type="Pfam" id="PF07993"/>
    </source>
</evidence>
<accession>A0A1L8D6G7</accession>
<dbReference type="SUPFAM" id="SSF51735">
    <property type="entry name" value="NAD(P)-binding Rossmann-fold domains"/>
    <property type="match status" value="1"/>
</dbReference>